<sequence>MRRQRSRTAVIGSLLFVTVAVSAGGYAVALAVADDPRDGMRYCPSPQEPRLPPGTPCISQDPNLKYQENHGYRREQEITAEQRAGAQGKAEALAEALKGLAGKPVGEAEIVAAAATALGLEPDRIEYRQLRRPEALVGGGSGKVCVIGTMGREGHAAAEVTGRTLDGTCLPGLGGH</sequence>
<dbReference type="RefSeq" id="WP_386256045.1">
    <property type="nucleotide sequence ID" value="NZ_JBHTRV010000034.1"/>
</dbReference>
<comment type="caution">
    <text evidence="1">The sequence shown here is derived from an EMBL/GenBank/DDBJ whole genome shotgun (WGS) entry which is preliminary data.</text>
</comment>
<name>A0ABW6J6N6_STRWE</name>
<evidence type="ECO:0000313" key="2">
    <source>
        <dbReference type="Proteomes" id="UP001600424"/>
    </source>
</evidence>
<gene>
    <name evidence="1" type="ORF">ACFQ63_32935</name>
</gene>
<evidence type="ECO:0000313" key="1">
    <source>
        <dbReference type="EMBL" id="MFE5984489.1"/>
    </source>
</evidence>
<organism evidence="1 2">
    <name type="scientific">Streptomyces wedmorensis</name>
    <dbReference type="NCBI Taxonomy" id="43759"/>
    <lineage>
        <taxon>Bacteria</taxon>
        <taxon>Bacillati</taxon>
        <taxon>Actinomycetota</taxon>
        <taxon>Actinomycetes</taxon>
        <taxon>Kitasatosporales</taxon>
        <taxon>Streptomycetaceae</taxon>
        <taxon>Streptomyces</taxon>
    </lineage>
</organism>
<protein>
    <submittedName>
        <fullName evidence="1">Precorrin-3B C(17)-methyltransferase</fullName>
    </submittedName>
</protein>
<proteinExistence type="predicted"/>
<accession>A0ABW6J6N6</accession>
<dbReference type="Proteomes" id="UP001600424">
    <property type="component" value="Unassembled WGS sequence"/>
</dbReference>
<dbReference type="EMBL" id="JBHTRV010000034">
    <property type="protein sequence ID" value="MFE5984489.1"/>
    <property type="molecule type" value="Genomic_DNA"/>
</dbReference>
<keyword evidence="2" id="KW-1185">Reference proteome</keyword>
<reference evidence="1 2" key="1">
    <citation type="submission" date="2024-09" db="EMBL/GenBank/DDBJ databases">
        <title>The Natural Products Discovery Center: Release of the First 8490 Sequenced Strains for Exploring Actinobacteria Biosynthetic Diversity.</title>
        <authorList>
            <person name="Kalkreuter E."/>
            <person name="Kautsar S.A."/>
            <person name="Yang D."/>
            <person name="Bader C.D."/>
            <person name="Teijaro C.N."/>
            <person name="Fluegel L."/>
            <person name="Davis C.M."/>
            <person name="Simpson J.R."/>
            <person name="Lauterbach L."/>
            <person name="Steele A.D."/>
            <person name="Gui C."/>
            <person name="Meng S."/>
            <person name="Li G."/>
            <person name="Viehrig K."/>
            <person name="Ye F."/>
            <person name="Su P."/>
            <person name="Kiefer A.F."/>
            <person name="Nichols A."/>
            <person name="Cepeda A.J."/>
            <person name="Yan W."/>
            <person name="Fan B."/>
            <person name="Jiang Y."/>
            <person name="Adhikari A."/>
            <person name="Zheng C.-J."/>
            <person name="Schuster L."/>
            <person name="Cowan T.M."/>
            <person name="Smanski M.J."/>
            <person name="Chevrette M.G."/>
            <person name="De Carvalho L.P.S."/>
            <person name="Shen B."/>
        </authorList>
    </citation>
    <scope>NUCLEOTIDE SEQUENCE [LARGE SCALE GENOMIC DNA]</scope>
    <source>
        <strain evidence="1 2">NPDC056472</strain>
    </source>
</reference>